<dbReference type="PANTHER" id="PTHR13355">
    <property type="entry name" value="GLUCOSAMINE 6-PHOSPHATE N-ACETYLTRANSFERASE"/>
    <property type="match status" value="1"/>
</dbReference>
<dbReference type="PANTHER" id="PTHR13355:SF11">
    <property type="entry name" value="GLUCOSAMINE 6-PHOSPHATE N-ACETYLTRANSFERASE"/>
    <property type="match status" value="1"/>
</dbReference>
<protein>
    <submittedName>
        <fullName evidence="2">GNAT family N-acetyltransferase</fullName>
    </submittedName>
</protein>
<sequence length="140" mass="15305">MIEVEAVSFVGDNEAKIRLIRSTVFSGEQNVDPAIDFDGNDLTAFHSLVFVDGQPAGTGRMLADGHLGRIAILNEYRGRGLGSNIIESLIQIAVANGYGRVYLGSQKHAIEFYEKLGFTPFGDEYVEANIEHISMEKALV</sequence>
<dbReference type="OrthoDB" id="9796171at2"/>
<organism evidence="2 3">
    <name type="scientific">Shewanella hanedai</name>
    <name type="common">Alteromonas hanedai</name>
    <dbReference type="NCBI Taxonomy" id="25"/>
    <lineage>
        <taxon>Bacteria</taxon>
        <taxon>Pseudomonadati</taxon>
        <taxon>Pseudomonadota</taxon>
        <taxon>Gammaproteobacteria</taxon>
        <taxon>Alteromonadales</taxon>
        <taxon>Shewanellaceae</taxon>
        <taxon>Shewanella</taxon>
    </lineage>
</organism>
<dbReference type="InterPro" id="IPR016181">
    <property type="entry name" value="Acyl_CoA_acyltransferase"/>
</dbReference>
<gene>
    <name evidence="2" type="ORF">FN961_24260</name>
</gene>
<feature type="domain" description="N-acetyltransferase" evidence="1">
    <location>
        <begin position="2"/>
        <end position="140"/>
    </location>
</feature>
<dbReference type="EMBL" id="VKGK01000050">
    <property type="protein sequence ID" value="TRY11135.1"/>
    <property type="molecule type" value="Genomic_DNA"/>
</dbReference>
<name>A0A553JFA5_SHEHA</name>
<dbReference type="SUPFAM" id="SSF55729">
    <property type="entry name" value="Acyl-CoA N-acyltransferases (Nat)"/>
    <property type="match status" value="1"/>
</dbReference>
<accession>A0A553JFA5</accession>
<dbReference type="GO" id="GO:0004343">
    <property type="term" value="F:glucosamine 6-phosphate N-acetyltransferase activity"/>
    <property type="evidence" value="ECO:0007669"/>
    <property type="project" value="TreeGrafter"/>
</dbReference>
<evidence type="ECO:0000313" key="2">
    <source>
        <dbReference type="EMBL" id="TRY11135.1"/>
    </source>
</evidence>
<dbReference type="InterPro" id="IPR039143">
    <property type="entry name" value="GNPNAT1-like"/>
</dbReference>
<dbReference type="Gene3D" id="3.40.630.30">
    <property type="match status" value="1"/>
</dbReference>
<dbReference type="Pfam" id="PF13673">
    <property type="entry name" value="Acetyltransf_10"/>
    <property type="match status" value="1"/>
</dbReference>
<evidence type="ECO:0000313" key="3">
    <source>
        <dbReference type="Proteomes" id="UP000318126"/>
    </source>
</evidence>
<reference evidence="3" key="1">
    <citation type="submission" date="2019-07" db="EMBL/GenBank/DDBJ databases">
        <title>Shewanella sp. YLB-08 draft genomic sequence.</title>
        <authorList>
            <person name="Yu L."/>
        </authorList>
    </citation>
    <scope>NUCLEOTIDE SEQUENCE [LARGE SCALE GENOMIC DNA]</scope>
    <source>
        <strain evidence="3">JCM 20706</strain>
    </source>
</reference>
<keyword evidence="3" id="KW-1185">Reference proteome</keyword>
<dbReference type="InterPro" id="IPR000182">
    <property type="entry name" value="GNAT_dom"/>
</dbReference>
<comment type="caution">
    <text evidence="2">The sequence shown here is derived from an EMBL/GenBank/DDBJ whole genome shotgun (WGS) entry which is preliminary data.</text>
</comment>
<dbReference type="RefSeq" id="WP_144042722.1">
    <property type="nucleotide sequence ID" value="NZ_BMPL01000056.1"/>
</dbReference>
<dbReference type="Proteomes" id="UP000318126">
    <property type="component" value="Unassembled WGS sequence"/>
</dbReference>
<dbReference type="PROSITE" id="PS51186">
    <property type="entry name" value="GNAT"/>
    <property type="match status" value="1"/>
</dbReference>
<keyword evidence="2" id="KW-0808">Transferase</keyword>
<proteinExistence type="predicted"/>
<evidence type="ECO:0000259" key="1">
    <source>
        <dbReference type="PROSITE" id="PS51186"/>
    </source>
</evidence>
<dbReference type="AlphaFoldDB" id="A0A553JFA5"/>
<dbReference type="CDD" id="cd04301">
    <property type="entry name" value="NAT_SF"/>
    <property type="match status" value="1"/>
</dbReference>